<dbReference type="KEGG" id="smon:AWR27_13645"/>
<dbReference type="AlphaFoldDB" id="A0A1P9WY77"/>
<protein>
    <submittedName>
        <fullName evidence="2">Uncharacterized protein</fullName>
    </submittedName>
</protein>
<proteinExistence type="predicted"/>
<name>A0A1P9WY77_9BACT</name>
<dbReference type="Proteomes" id="UP000187941">
    <property type="component" value="Chromosome"/>
</dbReference>
<dbReference type="STRING" id="1178516.AWR27_13645"/>
<feature type="transmembrane region" description="Helical" evidence="1">
    <location>
        <begin position="24"/>
        <end position="41"/>
    </location>
</feature>
<accession>A0A1P9WY77</accession>
<keyword evidence="1" id="KW-0812">Transmembrane</keyword>
<gene>
    <name evidence="2" type="ORF">AWR27_13645</name>
</gene>
<evidence type="ECO:0000256" key="1">
    <source>
        <dbReference type="SAM" id="Phobius"/>
    </source>
</evidence>
<evidence type="ECO:0000313" key="2">
    <source>
        <dbReference type="EMBL" id="AQG80268.1"/>
    </source>
</evidence>
<dbReference type="RefSeq" id="WP_077131694.1">
    <property type="nucleotide sequence ID" value="NZ_CP014263.1"/>
</dbReference>
<keyword evidence="3" id="KW-1185">Reference proteome</keyword>
<keyword evidence="1" id="KW-1133">Transmembrane helix</keyword>
<feature type="transmembrane region" description="Helical" evidence="1">
    <location>
        <begin position="53"/>
        <end position="71"/>
    </location>
</feature>
<sequence>MLSKLADYFIPAQYHQHDEIRRSARLLVFVLLYGGIGQLVSIQNGSLLGFPEISYLLMVGSLICLLLLFAFRRGLSLPVCANLNIAAHTVLFATQACWGAASNRRAYHRCFFCLLWQC</sequence>
<dbReference type="EMBL" id="CP014263">
    <property type="protein sequence ID" value="AQG80268.1"/>
    <property type="molecule type" value="Genomic_DNA"/>
</dbReference>
<keyword evidence="1" id="KW-0472">Membrane</keyword>
<reference evidence="2 3" key="1">
    <citation type="submission" date="2016-01" db="EMBL/GenBank/DDBJ databases">
        <authorList>
            <person name="Oliw E.H."/>
        </authorList>
    </citation>
    <scope>NUCLEOTIDE SEQUENCE [LARGE SCALE GENOMIC DNA]</scope>
    <source>
        <strain evidence="2 3">DY10</strain>
    </source>
</reference>
<organism evidence="2 3">
    <name type="scientific">Spirosoma montaniterrae</name>
    <dbReference type="NCBI Taxonomy" id="1178516"/>
    <lineage>
        <taxon>Bacteria</taxon>
        <taxon>Pseudomonadati</taxon>
        <taxon>Bacteroidota</taxon>
        <taxon>Cytophagia</taxon>
        <taxon>Cytophagales</taxon>
        <taxon>Cytophagaceae</taxon>
        <taxon>Spirosoma</taxon>
    </lineage>
</organism>
<evidence type="ECO:0000313" key="3">
    <source>
        <dbReference type="Proteomes" id="UP000187941"/>
    </source>
</evidence>